<keyword evidence="3" id="KW-1185">Reference proteome</keyword>
<reference evidence="2 3" key="1">
    <citation type="submission" date="2018-11" db="EMBL/GenBank/DDBJ databases">
        <title>The draft genome sequence of Amphritea opalescens ANRC-JH13T.</title>
        <authorList>
            <person name="Fang Z."/>
            <person name="Zhang Y."/>
            <person name="Han X."/>
        </authorList>
    </citation>
    <scope>NUCLEOTIDE SEQUENCE [LARGE SCALE GENOMIC DNA]</scope>
    <source>
        <strain evidence="2 3">ANRC-JH13</strain>
    </source>
</reference>
<dbReference type="PANTHER" id="PTHR33164">
    <property type="entry name" value="TRANSCRIPTIONAL REGULATOR, MARR FAMILY"/>
    <property type="match status" value="1"/>
</dbReference>
<comment type="caution">
    <text evidence="2">The sequence shown here is derived from an EMBL/GenBank/DDBJ whole genome shotgun (WGS) entry which is preliminary data.</text>
</comment>
<dbReference type="GO" id="GO:0006950">
    <property type="term" value="P:response to stress"/>
    <property type="evidence" value="ECO:0007669"/>
    <property type="project" value="TreeGrafter"/>
</dbReference>
<dbReference type="RefSeq" id="WP_126159236.1">
    <property type="nucleotide sequence ID" value="NZ_RQXW01000013.1"/>
</dbReference>
<feature type="domain" description="HTH marR-type" evidence="1">
    <location>
        <begin position="7"/>
        <end position="139"/>
    </location>
</feature>
<name>A0A430KNR9_9GAMM</name>
<dbReference type="AlphaFoldDB" id="A0A430KNR9"/>
<dbReference type="PROSITE" id="PS50995">
    <property type="entry name" value="HTH_MARR_2"/>
    <property type="match status" value="1"/>
</dbReference>
<dbReference type="SMART" id="SM00347">
    <property type="entry name" value="HTH_MARR"/>
    <property type="match status" value="1"/>
</dbReference>
<sequence length="147" mass="16780">MSRLERAEELYEAVNQLIRVHQFRDRDYICCHDVSVAQCYALETLIKRGPLRLQALADEMYLDKSTTSRVVDSLLRKQYVLKLHDPDDQRAIQLSLTPSGEALYQTIHQDLISEEASMIKDVPPEVVDGALTLIRQLTIAARNRLGS</sequence>
<organism evidence="2 3">
    <name type="scientific">Amphritea opalescens</name>
    <dbReference type="NCBI Taxonomy" id="2490544"/>
    <lineage>
        <taxon>Bacteria</taxon>
        <taxon>Pseudomonadati</taxon>
        <taxon>Pseudomonadota</taxon>
        <taxon>Gammaproteobacteria</taxon>
        <taxon>Oceanospirillales</taxon>
        <taxon>Oceanospirillaceae</taxon>
        <taxon>Amphritea</taxon>
    </lineage>
</organism>
<dbReference type="EMBL" id="RQXW01000013">
    <property type="protein sequence ID" value="RTE65106.1"/>
    <property type="molecule type" value="Genomic_DNA"/>
</dbReference>
<evidence type="ECO:0000313" key="3">
    <source>
        <dbReference type="Proteomes" id="UP000283087"/>
    </source>
</evidence>
<accession>A0A430KNR9</accession>
<dbReference type="InterPro" id="IPR036388">
    <property type="entry name" value="WH-like_DNA-bd_sf"/>
</dbReference>
<dbReference type="Gene3D" id="1.10.10.10">
    <property type="entry name" value="Winged helix-like DNA-binding domain superfamily/Winged helix DNA-binding domain"/>
    <property type="match status" value="1"/>
</dbReference>
<dbReference type="OrthoDB" id="6196575at2"/>
<evidence type="ECO:0000313" key="2">
    <source>
        <dbReference type="EMBL" id="RTE65106.1"/>
    </source>
</evidence>
<dbReference type="PANTHER" id="PTHR33164:SF57">
    <property type="entry name" value="MARR-FAMILY TRANSCRIPTIONAL REGULATOR"/>
    <property type="match status" value="1"/>
</dbReference>
<proteinExistence type="predicted"/>
<dbReference type="SUPFAM" id="SSF46785">
    <property type="entry name" value="Winged helix' DNA-binding domain"/>
    <property type="match status" value="1"/>
</dbReference>
<protein>
    <submittedName>
        <fullName evidence="2">MarR family transcriptional regulator</fullName>
    </submittedName>
</protein>
<evidence type="ECO:0000259" key="1">
    <source>
        <dbReference type="PROSITE" id="PS50995"/>
    </source>
</evidence>
<dbReference type="Proteomes" id="UP000283087">
    <property type="component" value="Unassembled WGS sequence"/>
</dbReference>
<dbReference type="GO" id="GO:0003700">
    <property type="term" value="F:DNA-binding transcription factor activity"/>
    <property type="evidence" value="ECO:0007669"/>
    <property type="project" value="InterPro"/>
</dbReference>
<dbReference type="InterPro" id="IPR000835">
    <property type="entry name" value="HTH_MarR-typ"/>
</dbReference>
<dbReference type="InterPro" id="IPR036390">
    <property type="entry name" value="WH_DNA-bd_sf"/>
</dbReference>
<gene>
    <name evidence="2" type="ORF">EH243_13665</name>
</gene>
<dbReference type="Pfam" id="PF01047">
    <property type="entry name" value="MarR"/>
    <property type="match status" value="1"/>
</dbReference>
<dbReference type="InterPro" id="IPR039422">
    <property type="entry name" value="MarR/SlyA-like"/>
</dbReference>